<sequence length="267" mass="29465">MRVSVPTSSSSDDNDDEDSSPSTTAAAASDASATPTNTAAPLPFSDSMVECSDPSTGPFCLPHNASDVYVGDTYYVTWDASMFPTNSTVRIALNFANDTERQAFQTAKLPKEYGYTAIEMKESYLQSFDRFNLTFLLRNYAADADADSSWFDGPLVQLQHRPPRHYEPQTVNKNPDKLSLIIALPLVLGSLFIVVCGLYFGMRKQRKIGLGNIMGKRNKGYGIGKSRRQRLGLGKKGAIRLEERDGSAGFRSSDRFRDEDSLEISRA</sequence>
<feature type="compositionally biased region" description="Low complexity" evidence="1">
    <location>
        <begin position="20"/>
        <end position="39"/>
    </location>
</feature>
<feature type="transmembrane region" description="Helical" evidence="2">
    <location>
        <begin position="178"/>
        <end position="200"/>
    </location>
</feature>
<evidence type="ECO:0000313" key="4">
    <source>
        <dbReference type="Proteomes" id="UP000799766"/>
    </source>
</evidence>
<dbReference type="AlphaFoldDB" id="A0A6A6P9A9"/>
<keyword evidence="2" id="KW-1133">Transmembrane helix</keyword>
<dbReference type="EMBL" id="MU001673">
    <property type="protein sequence ID" value="KAF2460456.1"/>
    <property type="molecule type" value="Genomic_DNA"/>
</dbReference>
<evidence type="ECO:0000256" key="1">
    <source>
        <dbReference type="SAM" id="MobiDB-lite"/>
    </source>
</evidence>
<organism evidence="3 4">
    <name type="scientific">Lineolata rhizophorae</name>
    <dbReference type="NCBI Taxonomy" id="578093"/>
    <lineage>
        <taxon>Eukaryota</taxon>
        <taxon>Fungi</taxon>
        <taxon>Dikarya</taxon>
        <taxon>Ascomycota</taxon>
        <taxon>Pezizomycotina</taxon>
        <taxon>Dothideomycetes</taxon>
        <taxon>Dothideomycetes incertae sedis</taxon>
        <taxon>Lineolatales</taxon>
        <taxon>Lineolataceae</taxon>
        <taxon>Lineolata</taxon>
    </lineage>
</organism>
<feature type="region of interest" description="Disordered" evidence="1">
    <location>
        <begin position="244"/>
        <end position="267"/>
    </location>
</feature>
<evidence type="ECO:0000256" key="2">
    <source>
        <dbReference type="SAM" id="Phobius"/>
    </source>
</evidence>
<protein>
    <submittedName>
        <fullName evidence="3">Uncharacterized protein</fullName>
    </submittedName>
</protein>
<dbReference type="InterPro" id="IPR028000">
    <property type="entry name" value="Pma1"/>
</dbReference>
<gene>
    <name evidence="3" type="ORF">BDY21DRAFT_369466</name>
</gene>
<keyword evidence="2" id="KW-0812">Transmembrane</keyword>
<dbReference type="Proteomes" id="UP000799766">
    <property type="component" value="Unassembled WGS sequence"/>
</dbReference>
<keyword evidence="4" id="KW-1185">Reference proteome</keyword>
<dbReference type="OrthoDB" id="4084551at2759"/>
<reference evidence="3" key="1">
    <citation type="journal article" date="2020" name="Stud. Mycol.">
        <title>101 Dothideomycetes genomes: a test case for predicting lifestyles and emergence of pathogens.</title>
        <authorList>
            <person name="Haridas S."/>
            <person name="Albert R."/>
            <person name="Binder M."/>
            <person name="Bloem J."/>
            <person name="Labutti K."/>
            <person name="Salamov A."/>
            <person name="Andreopoulos B."/>
            <person name="Baker S."/>
            <person name="Barry K."/>
            <person name="Bills G."/>
            <person name="Bluhm B."/>
            <person name="Cannon C."/>
            <person name="Castanera R."/>
            <person name="Culley D."/>
            <person name="Daum C."/>
            <person name="Ezra D."/>
            <person name="Gonzalez J."/>
            <person name="Henrissat B."/>
            <person name="Kuo A."/>
            <person name="Liang C."/>
            <person name="Lipzen A."/>
            <person name="Lutzoni F."/>
            <person name="Magnuson J."/>
            <person name="Mondo S."/>
            <person name="Nolan M."/>
            <person name="Ohm R."/>
            <person name="Pangilinan J."/>
            <person name="Park H.-J."/>
            <person name="Ramirez L."/>
            <person name="Alfaro M."/>
            <person name="Sun H."/>
            <person name="Tritt A."/>
            <person name="Yoshinaga Y."/>
            <person name="Zwiers L.-H."/>
            <person name="Turgeon B."/>
            <person name="Goodwin S."/>
            <person name="Spatafora J."/>
            <person name="Crous P."/>
            <person name="Grigoriev I."/>
        </authorList>
    </citation>
    <scope>NUCLEOTIDE SEQUENCE</scope>
    <source>
        <strain evidence="3">ATCC 16933</strain>
    </source>
</reference>
<dbReference type="Pfam" id="PF14610">
    <property type="entry name" value="Psg1"/>
    <property type="match status" value="1"/>
</dbReference>
<name>A0A6A6P9A9_9PEZI</name>
<keyword evidence="2" id="KW-0472">Membrane</keyword>
<evidence type="ECO:0000313" key="3">
    <source>
        <dbReference type="EMBL" id="KAF2460456.1"/>
    </source>
</evidence>
<feature type="region of interest" description="Disordered" evidence="1">
    <location>
        <begin position="1"/>
        <end position="39"/>
    </location>
</feature>
<proteinExistence type="predicted"/>
<accession>A0A6A6P9A9</accession>